<dbReference type="Pfam" id="PF01066">
    <property type="entry name" value="CDP-OH_P_transf"/>
    <property type="match status" value="1"/>
</dbReference>
<keyword evidence="3 5" id="KW-0808">Transferase</keyword>
<keyword evidence="6" id="KW-1133">Transmembrane helix</keyword>
<dbReference type="EMBL" id="SSOP01000130">
    <property type="protein sequence ID" value="KAB5591000.1"/>
    <property type="molecule type" value="Genomic_DNA"/>
</dbReference>
<dbReference type="PANTHER" id="PTHR10414">
    <property type="entry name" value="ETHANOLAMINEPHOSPHOTRANSFERASE"/>
    <property type="match status" value="1"/>
</dbReference>
<evidence type="ECO:0000256" key="3">
    <source>
        <dbReference type="ARBA" id="ARBA00022679"/>
    </source>
</evidence>
<dbReference type="PROSITE" id="PS00379">
    <property type="entry name" value="CDP_ALCOHOL_P_TRANSF"/>
    <property type="match status" value="1"/>
</dbReference>
<evidence type="ECO:0000256" key="6">
    <source>
        <dbReference type="SAM" id="Phobius"/>
    </source>
</evidence>
<dbReference type="InterPro" id="IPR048254">
    <property type="entry name" value="CDP_ALCOHOL_P_TRANSF_CS"/>
</dbReference>
<protein>
    <submittedName>
        <fullName evidence="7">Ethanolaminephosphotransferase</fullName>
    </submittedName>
</protein>
<comment type="subcellular location">
    <subcellularLocation>
        <location evidence="1">Membrane</location>
    </subcellularLocation>
</comment>
<evidence type="ECO:0000256" key="4">
    <source>
        <dbReference type="ARBA" id="ARBA00023136"/>
    </source>
</evidence>
<comment type="similarity">
    <text evidence="2 5">Belongs to the CDP-alcohol phosphatidyltransferase class-I family.</text>
</comment>
<dbReference type="InterPro" id="IPR043130">
    <property type="entry name" value="CDP-OH_PTrfase_TM_dom"/>
</dbReference>
<proteinExistence type="inferred from homology"/>
<dbReference type="AlphaFoldDB" id="A0A5N5QH03"/>
<sequence length="368" mass="40580">MLSFLASSQIETLYPLISWAAGLFWYQSFDAIDGKQARRTGMAGPLGQMFDHGCDALNTTLEVLLACRALNLGRSWWPISSQVATLANFYLTTWEEFHTGTLYLGYFSGPVEGIIMIVILYIITGIYGTTLWDRPLAEFLPGALGASVGDIPLNEAFMVFGAVGLVGNIVTSYMNVRKSCRQKGISKLMPLVRLLPFVVSTVLHLTWLAAPLTPASHLISNPIIPTDSTVDSHKEFTSVQIVAGKDLLLHSAAFVPFLCMWGLQFAHQVGRMILAHVTGQSFPIFDVQWIWAAVGVVDAWSWKLFGRAPILHANPLAFVFISLVASFLAYARFCVAVINDITNYLGIACFTVRKKDEHGEWKGALKED</sequence>
<dbReference type="OrthoDB" id="196717at2759"/>
<dbReference type="GO" id="GO:0016020">
    <property type="term" value="C:membrane"/>
    <property type="evidence" value="ECO:0007669"/>
    <property type="project" value="UniProtKB-SubCell"/>
</dbReference>
<dbReference type="PANTHER" id="PTHR10414:SF37">
    <property type="entry name" value="BB IN A BOXCAR, ISOFORM C"/>
    <property type="match status" value="1"/>
</dbReference>
<organism evidence="7 8">
    <name type="scientific">Ceratobasidium theobromae</name>
    <dbReference type="NCBI Taxonomy" id="1582974"/>
    <lineage>
        <taxon>Eukaryota</taxon>
        <taxon>Fungi</taxon>
        <taxon>Dikarya</taxon>
        <taxon>Basidiomycota</taxon>
        <taxon>Agaricomycotina</taxon>
        <taxon>Agaricomycetes</taxon>
        <taxon>Cantharellales</taxon>
        <taxon>Ceratobasidiaceae</taxon>
        <taxon>Ceratobasidium</taxon>
    </lineage>
</organism>
<name>A0A5N5QH03_9AGAM</name>
<dbReference type="InterPro" id="IPR000462">
    <property type="entry name" value="CDP-OH_P_trans"/>
</dbReference>
<accession>A0A5N5QH03</accession>
<reference evidence="7 8" key="1">
    <citation type="journal article" date="2019" name="Fungal Biol. Biotechnol.">
        <title>Draft genome sequence of fastidious pathogen Ceratobasidium theobromae, which causes vascular-streak dieback in Theobroma cacao.</title>
        <authorList>
            <person name="Ali S.S."/>
            <person name="Asman A."/>
            <person name="Shao J."/>
            <person name="Firmansyah A.P."/>
            <person name="Susilo A.W."/>
            <person name="Rosmana A."/>
            <person name="McMahon P."/>
            <person name="Junaid M."/>
            <person name="Guest D."/>
            <person name="Kheng T.Y."/>
            <person name="Meinhardt L.W."/>
            <person name="Bailey B.A."/>
        </authorList>
    </citation>
    <scope>NUCLEOTIDE SEQUENCE [LARGE SCALE GENOMIC DNA]</scope>
    <source>
        <strain evidence="7 8">CT2</strain>
    </source>
</reference>
<evidence type="ECO:0000313" key="7">
    <source>
        <dbReference type="EMBL" id="KAB5591000.1"/>
    </source>
</evidence>
<gene>
    <name evidence="7" type="ORF">CTheo_5563</name>
</gene>
<dbReference type="Gene3D" id="1.20.120.1760">
    <property type="match status" value="1"/>
</dbReference>
<evidence type="ECO:0000256" key="5">
    <source>
        <dbReference type="RuleBase" id="RU003750"/>
    </source>
</evidence>
<feature type="transmembrane region" description="Helical" evidence="6">
    <location>
        <begin position="156"/>
        <end position="176"/>
    </location>
</feature>
<evidence type="ECO:0000256" key="2">
    <source>
        <dbReference type="ARBA" id="ARBA00010441"/>
    </source>
</evidence>
<feature type="transmembrane region" description="Helical" evidence="6">
    <location>
        <begin position="12"/>
        <end position="29"/>
    </location>
</feature>
<dbReference type="InterPro" id="IPR014472">
    <property type="entry name" value="CHOPT"/>
</dbReference>
<feature type="transmembrane region" description="Helical" evidence="6">
    <location>
        <begin position="188"/>
        <end position="210"/>
    </location>
</feature>
<keyword evidence="8" id="KW-1185">Reference proteome</keyword>
<dbReference type="GO" id="GO:0016780">
    <property type="term" value="F:phosphotransferase activity, for other substituted phosphate groups"/>
    <property type="evidence" value="ECO:0007669"/>
    <property type="project" value="InterPro"/>
</dbReference>
<comment type="caution">
    <text evidence="7">The sequence shown here is derived from an EMBL/GenBank/DDBJ whole genome shotgun (WGS) entry which is preliminary data.</text>
</comment>
<evidence type="ECO:0000313" key="8">
    <source>
        <dbReference type="Proteomes" id="UP000383932"/>
    </source>
</evidence>
<feature type="transmembrane region" description="Helical" evidence="6">
    <location>
        <begin position="113"/>
        <end position="132"/>
    </location>
</feature>
<evidence type="ECO:0000256" key="1">
    <source>
        <dbReference type="ARBA" id="ARBA00004370"/>
    </source>
</evidence>
<feature type="transmembrane region" description="Helical" evidence="6">
    <location>
        <begin position="247"/>
        <end position="266"/>
    </location>
</feature>
<feature type="transmembrane region" description="Helical" evidence="6">
    <location>
        <begin position="317"/>
        <end position="338"/>
    </location>
</feature>
<keyword evidence="6" id="KW-0812">Transmembrane</keyword>
<keyword evidence="4 6" id="KW-0472">Membrane</keyword>
<dbReference type="Proteomes" id="UP000383932">
    <property type="component" value="Unassembled WGS sequence"/>
</dbReference>
<dbReference type="PIRSF" id="PIRSF015665">
    <property type="entry name" value="CHOPT"/>
    <property type="match status" value="1"/>
</dbReference>
<dbReference type="GO" id="GO:0008654">
    <property type="term" value="P:phospholipid biosynthetic process"/>
    <property type="evidence" value="ECO:0007669"/>
    <property type="project" value="InterPro"/>
</dbReference>